<evidence type="ECO:0000256" key="5">
    <source>
        <dbReference type="PROSITE-ProRule" id="PRU00108"/>
    </source>
</evidence>
<protein>
    <submittedName>
        <fullName evidence="10">Homeobox protein ceh-19 isoform X1</fullName>
    </submittedName>
</protein>
<dbReference type="SUPFAM" id="SSF46689">
    <property type="entry name" value="Homeodomain-like"/>
    <property type="match status" value="1"/>
</dbReference>
<keyword evidence="9" id="KW-1185">Reference proteome</keyword>
<dbReference type="AlphaFoldDB" id="A0A1I8NFW1"/>
<keyword evidence="3 5" id="KW-0371">Homeobox</keyword>
<name>A0A1I8NFW1_MUSDO</name>
<dbReference type="GO" id="GO:0000981">
    <property type="term" value="F:DNA-binding transcription factor activity, RNA polymerase II-specific"/>
    <property type="evidence" value="ECO:0007669"/>
    <property type="project" value="InterPro"/>
</dbReference>
<organism evidence="8">
    <name type="scientific">Musca domestica</name>
    <name type="common">House fly</name>
    <dbReference type="NCBI Taxonomy" id="7370"/>
    <lineage>
        <taxon>Eukaryota</taxon>
        <taxon>Metazoa</taxon>
        <taxon>Ecdysozoa</taxon>
        <taxon>Arthropoda</taxon>
        <taxon>Hexapoda</taxon>
        <taxon>Insecta</taxon>
        <taxon>Pterygota</taxon>
        <taxon>Neoptera</taxon>
        <taxon>Endopterygota</taxon>
        <taxon>Diptera</taxon>
        <taxon>Brachycera</taxon>
        <taxon>Muscomorpha</taxon>
        <taxon>Muscoidea</taxon>
        <taxon>Muscidae</taxon>
        <taxon>Musca</taxon>
    </lineage>
</organism>
<dbReference type="Proteomes" id="UP001652621">
    <property type="component" value="Unplaced"/>
</dbReference>
<feature type="domain" description="Homeobox" evidence="7">
    <location>
        <begin position="111"/>
        <end position="171"/>
    </location>
</feature>
<dbReference type="InterPro" id="IPR009057">
    <property type="entry name" value="Homeodomain-like_sf"/>
</dbReference>
<dbReference type="CDD" id="cd00086">
    <property type="entry name" value="homeodomain"/>
    <property type="match status" value="1"/>
</dbReference>
<evidence type="ECO:0000313" key="10">
    <source>
        <dbReference type="RefSeq" id="XP_058982923.1"/>
    </source>
</evidence>
<comment type="subcellular location">
    <subcellularLocation>
        <location evidence="1 5 6">Nucleus</location>
    </subcellularLocation>
</comment>
<dbReference type="VEuPathDB" id="VectorBase:MDOMA2_007845"/>
<dbReference type="OrthoDB" id="6159439at2759"/>
<feature type="DNA-binding region" description="Homeobox" evidence="5">
    <location>
        <begin position="113"/>
        <end position="172"/>
    </location>
</feature>
<evidence type="ECO:0000256" key="6">
    <source>
        <dbReference type="RuleBase" id="RU000682"/>
    </source>
</evidence>
<dbReference type="eggNOG" id="KOG0488">
    <property type="taxonomic scope" value="Eukaryota"/>
</dbReference>
<reference evidence="8" key="1">
    <citation type="submission" date="2020-05" db="UniProtKB">
        <authorList>
            <consortium name="EnsemblMetazoa"/>
        </authorList>
    </citation>
    <scope>IDENTIFICATION</scope>
    <source>
        <strain evidence="8">Aabys</strain>
    </source>
</reference>
<dbReference type="InterPro" id="IPR020479">
    <property type="entry name" value="HD_metazoa"/>
</dbReference>
<dbReference type="EnsemblMetazoa" id="MDOA014719-RB">
    <property type="protein sequence ID" value="MDOA014719-PB"/>
    <property type="gene ID" value="MDOA014719"/>
</dbReference>
<accession>A0A1I8NFW1</accession>
<sequence length="266" mass="30781">MDTIKKEEKKRYSKVSTSFSIESILKTPHQSNFKVNNCDVKKAHPAETTFSGLPQNDGIQDPLNSYSSYNVAPAIYTQFVGAKKSANMMTHFMYNHLQLIGLQAKRSRKQGLERKPRQAYSAKQLDRLESEFKEDKYLSVSKRMELSKTLNLTEVQVKTWFQNRRTKWKKQLTSRLKIAHRRSVYDSNIGLKQVPLDMAVTPRTSVDHSVTSYLPPVYFPVLHFNNSMCNINKYQQSTYLSYPYDVPSTEVAKTAMENLLLYKIDT</sequence>
<evidence type="ECO:0000256" key="1">
    <source>
        <dbReference type="ARBA" id="ARBA00004123"/>
    </source>
</evidence>
<dbReference type="PRINTS" id="PR00024">
    <property type="entry name" value="HOMEOBOX"/>
</dbReference>
<evidence type="ECO:0000259" key="7">
    <source>
        <dbReference type="PROSITE" id="PS50071"/>
    </source>
</evidence>
<dbReference type="PANTHER" id="PTHR24333">
    <property type="entry name" value="HOMEO BOX HB9 LIKE A-RELATED"/>
    <property type="match status" value="1"/>
</dbReference>
<dbReference type="GO" id="GO:0003677">
    <property type="term" value="F:DNA binding"/>
    <property type="evidence" value="ECO:0007669"/>
    <property type="project" value="UniProtKB-UniRule"/>
</dbReference>
<dbReference type="Gene3D" id="1.10.10.60">
    <property type="entry name" value="Homeodomain-like"/>
    <property type="match status" value="1"/>
</dbReference>
<evidence type="ECO:0000256" key="2">
    <source>
        <dbReference type="ARBA" id="ARBA00023125"/>
    </source>
</evidence>
<dbReference type="PROSITE" id="PS00027">
    <property type="entry name" value="HOMEOBOX_1"/>
    <property type="match status" value="1"/>
</dbReference>
<dbReference type="VEuPathDB" id="VectorBase:MDOA014719"/>
<keyword evidence="4 5" id="KW-0539">Nucleus</keyword>
<gene>
    <name evidence="8" type="primary">101894571</name>
    <name evidence="10" type="synonym">LOC101894571</name>
</gene>
<dbReference type="Pfam" id="PF00046">
    <property type="entry name" value="Homeodomain"/>
    <property type="match status" value="1"/>
</dbReference>
<evidence type="ECO:0000313" key="9">
    <source>
        <dbReference type="Proteomes" id="UP001652621"/>
    </source>
</evidence>
<dbReference type="InterPro" id="IPR017970">
    <property type="entry name" value="Homeobox_CS"/>
</dbReference>
<dbReference type="InterPro" id="IPR001356">
    <property type="entry name" value="HD"/>
</dbReference>
<keyword evidence="2 5" id="KW-0238">DNA-binding</keyword>
<dbReference type="PANTHER" id="PTHR24333:SF9">
    <property type="entry name" value="HOMEOBOX DOMAIN-CONTAINING PROTEIN"/>
    <property type="match status" value="1"/>
</dbReference>
<evidence type="ECO:0000256" key="3">
    <source>
        <dbReference type="ARBA" id="ARBA00023155"/>
    </source>
</evidence>
<reference evidence="10" key="2">
    <citation type="submission" date="2025-05" db="UniProtKB">
        <authorList>
            <consortium name="RefSeq"/>
        </authorList>
    </citation>
    <scope>IDENTIFICATION</scope>
    <source>
        <strain evidence="10">Aabys</strain>
        <tissue evidence="10">Whole body</tissue>
    </source>
</reference>
<dbReference type="SMART" id="SM00389">
    <property type="entry name" value="HOX"/>
    <property type="match status" value="1"/>
</dbReference>
<dbReference type="InterPro" id="IPR050848">
    <property type="entry name" value="Homeobox_TF"/>
</dbReference>
<dbReference type="GO" id="GO:0005634">
    <property type="term" value="C:nucleus"/>
    <property type="evidence" value="ECO:0007669"/>
    <property type="project" value="UniProtKB-SubCell"/>
</dbReference>
<proteinExistence type="predicted"/>
<dbReference type="PROSITE" id="PS50071">
    <property type="entry name" value="HOMEOBOX_2"/>
    <property type="match status" value="1"/>
</dbReference>
<dbReference type="RefSeq" id="XP_058982923.1">
    <property type="nucleotide sequence ID" value="XM_059126940.1"/>
</dbReference>
<evidence type="ECO:0000256" key="4">
    <source>
        <dbReference type="ARBA" id="ARBA00023242"/>
    </source>
</evidence>
<evidence type="ECO:0000313" key="8">
    <source>
        <dbReference type="EnsemblMetazoa" id="MDOA014719-PB"/>
    </source>
</evidence>